<dbReference type="PROSITE" id="PS00233">
    <property type="entry name" value="CHIT_BIND_RR_1"/>
    <property type="match status" value="2"/>
</dbReference>
<protein>
    <submittedName>
        <fullName evidence="4">Uncharacterized protein</fullName>
    </submittedName>
</protein>
<dbReference type="AlphaFoldDB" id="A0AA38IE04"/>
<keyword evidence="3" id="KW-0732">Signal</keyword>
<dbReference type="PANTHER" id="PTHR12236:SF75">
    <property type="entry name" value="CUTICULAR PROTEIN 62BB, ISOFORM A"/>
    <property type="match status" value="1"/>
</dbReference>
<evidence type="ECO:0000313" key="4">
    <source>
        <dbReference type="EMBL" id="KAJ3653446.1"/>
    </source>
</evidence>
<evidence type="ECO:0000313" key="5">
    <source>
        <dbReference type="Proteomes" id="UP001168821"/>
    </source>
</evidence>
<dbReference type="InterPro" id="IPR000618">
    <property type="entry name" value="Insect_cuticle"/>
</dbReference>
<proteinExistence type="predicted"/>
<dbReference type="EMBL" id="JALNTZ010000004">
    <property type="protein sequence ID" value="KAJ3653446.1"/>
    <property type="molecule type" value="Genomic_DNA"/>
</dbReference>
<dbReference type="PROSITE" id="PS51155">
    <property type="entry name" value="CHIT_BIND_RR_2"/>
    <property type="match status" value="2"/>
</dbReference>
<dbReference type="PANTHER" id="PTHR12236">
    <property type="entry name" value="STRUCTURAL CONTITUENT OF CUTICLE"/>
    <property type="match status" value="1"/>
</dbReference>
<dbReference type="Pfam" id="PF00379">
    <property type="entry name" value="Chitin_bind_4"/>
    <property type="match status" value="2"/>
</dbReference>
<dbReference type="GO" id="GO:0042302">
    <property type="term" value="F:structural constituent of cuticle"/>
    <property type="evidence" value="ECO:0007669"/>
    <property type="project" value="UniProtKB-UniRule"/>
</dbReference>
<keyword evidence="5" id="KW-1185">Reference proteome</keyword>
<dbReference type="InterPro" id="IPR051217">
    <property type="entry name" value="Insect_Cuticle_Struc_Prot"/>
</dbReference>
<organism evidence="4 5">
    <name type="scientific">Zophobas morio</name>
    <dbReference type="NCBI Taxonomy" id="2755281"/>
    <lineage>
        <taxon>Eukaryota</taxon>
        <taxon>Metazoa</taxon>
        <taxon>Ecdysozoa</taxon>
        <taxon>Arthropoda</taxon>
        <taxon>Hexapoda</taxon>
        <taxon>Insecta</taxon>
        <taxon>Pterygota</taxon>
        <taxon>Neoptera</taxon>
        <taxon>Endopterygota</taxon>
        <taxon>Coleoptera</taxon>
        <taxon>Polyphaga</taxon>
        <taxon>Cucujiformia</taxon>
        <taxon>Tenebrionidae</taxon>
        <taxon>Zophobas</taxon>
    </lineage>
</organism>
<dbReference type="PRINTS" id="PR00947">
    <property type="entry name" value="CUTICLE"/>
</dbReference>
<dbReference type="GO" id="GO:0005615">
    <property type="term" value="C:extracellular space"/>
    <property type="evidence" value="ECO:0007669"/>
    <property type="project" value="TreeGrafter"/>
</dbReference>
<gene>
    <name evidence="4" type="ORF">Zmor_012697</name>
</gene>
<name>A0AA38IE04_9CUCU</name>
<dbReference type="GO" id="GO:0031012">
    <property type="term" value="C:extracellular matrix"/>
    <property type="evidence" value="ECO:0007669"/>
    <property type="project" value="TreeGrafter"/>
</dbReference>
<feature type="signal peptide" evidence="3">
    <location>
        <begin position="1"/>
        <end position="17"/>
    </location>
</feature>
<evidence type="ECO:0000256" key="2">
    <source>
        <dbReference type="PROSITE-ProRule" id="PRU00497"/>
    </source>
</evidence>
<accession>A0AA38IE04</accession>
<feature type="chain" id="PRO_5041465609" evidence="3">
    <location>
        <begin position="18"/>
        <end position="356"/>
    </location>
</feature>
<sequence>MIAHMFIIAAVAAAASAGIATSYAIGGIGLRGLGGIDDGIGLGRLGGLDDGLGLRRLGGERIVDVYAPPRYEFKYGVGDPKTGDRKEQAEARVDDVVRGEYSLAEPDGTIRVVKYTADDKNGFNAVVSRIGKAAHPEIILARRGIELGGIGLKRCANIQWAAVFSKTVKVKGFSRYITSNAGTPAVLKSHQFFQHASPSKYLPAVITTMLRKPVPLSDAIYATTWSLQVLALAVLVAGASAGAIGLGLGGLGLVARHDVGVVDYHTPARYEFKYGVGDPKTGDRKEQAEVRVGDVVKGEYSLAEPDGTIRVVKYTADDHNGFNAVVSRVGHAVHPQPILVSKGLALGGIGLGGHIL</sequence>
<evidence type="ECO:0000256" key="3">
    <source>
        <dbReference type="SAM" id="SignalP"/>
    </source>
</evidence>
<keyword evidence="1 2" id="KW-0193">Cuticle</keyword>
<evidence type="ECO:0000256" key="1">
    <source>
        <dbReference type="ARBA" id="ARBA00022460"/>
    </source>
</evidence>
<reference evidence="4" key="1">
    <citation type="journal article" date="2023" name="G3 (Bethesda)">
        <title>Whole genome assemblies of Zophobas morio and Tenebrio molitor.</title>
        <authorList>
            <person name="Kaur S."/>
            <person name="Stinson S.A."/>
            <person name="diCenzo G.C."/>
        </authorList>
    </citation>
    <scope>NUCLEOTIDE SEQUENCE</scope>
    <source>
        <strain evidence="4">QUZm001</strain>
    </source>
</reference>
<dbReference type="Proteomes" id="UP001168821">
    <property type="component" value="Unassembled WGS sequence"/>
</dbReference>
<comment type="caution">
    <text evidence="4">The sequence shown here is derived from an EMBL/GenBank/DDBJ whole genome shotgun (WGS) entry which is preliminary data.</text>
</comment>
<dbReference type="InterPro" id="IPR031311">
    <property type="entry name" value="CHIT_BIND_RR_consensus"/>
</dbReference>